<dbReference type="HOGENOM" id="CLU_007335_1_1_6"/>
<dbReference type="GO" id="GO:0004177">
    <property type="term" value="F:aminopeptidase activity"/>
    <property type="evidence" value="ECO:0007669"/>
    <property type="project" value="UniProtKB-KW"/>
</dbReference>
<proteinExistence type="predicted"/>
<evidence type="ECO:0000259" key="1">
    <source>
        <dbReference type="Pfam" id="PF11838"/>
    </source>
</evidence>
<evidence type="ECO:0000313" key="3">
    <source>
        <dbReference type="Proteomes" id="UP000002168"/>
    </source>
</evidence>
<dbReference type="Gene3D" id="2.60.40.1730">
    <property type="entry name" value="tricorn interacting facor f3 domain"/>
    <property type="match status" value="1"/>
</dbReference>
<dbReference type="Pfam" id="PF11838">
    <property type="entry name" value="ERAP1_C"/>
    <property type="match status" value="1"/>
</dbReference>
<dbReference type="KEGG" id="swd:Swoo_0962"/>
<dbReference type="STRING" id="392500.Swoo_0962"/>
<accession>B1KFT9</accession>
<feature type="domain" description="ERAP1-like C-terminal" evidence="1">
    <location>
        <begin position="535"/>
        <end position="847"/>
    </location>
</feature>
<keyword evidence="2" id="KW-0378">Hydrolase</keyword>
<dbReference type="InterPro" id="IPR027268">
    <property type="entry name" value="Peptidase_M4/M1_CTD_sf"/>
</dbReference>
<dbReference type="InterPro" id="IPR024571">
    <property type="entry name" value="ERAP1-like_C_dom"/>
</dbReference>
<dbReference type="EMBL" id="CP000961">
    <property type="protein sequence ID" value="ACA85255.1"/>
    <property type="molecule type" value="Genomic_DNA"/>
</dbReference>
<protein>
    <submittedName>
        <fullName evidence="2">Peptidase M1 membrane alanine aminopeptidase</fullName>
    </submittedName>
</protein>
<reference evidence="2 3" key="1">
    <citation type="submission" date="2008-02" db="EMBL/GenBank/DDBJ databases">
        <title>Complete sequence of Shewanella woodyi ATCC 51908.</title>
        <authorList>
            <consortium name="US DOE Joint Genome Institute"/>
            <person name="Copeland A."/>
            <person name="Lucas S."/>
            <person name="Lapidus A."/>
            <person name="Glavina del Rio T."/>
            <person name="Dalin E."/>
            <person name="Tice H."/>
            <person name="Bruce D."/>
            <person name="Goodwin L."/>
            <person name="Pitluck S."/>
            <person name="Sims D."/>
            <person name="Brettin T."/>
            <person name="Detter J.C."/>
            <person name="Han C."/>
            <person name="Kuske C.R."/>
            <person name="Schmutz J."/>
            <person name="Larimer F."/>
            <person name="Land M."/>
            <person name="Hauser L."/>
            <person name="Kyrpides N."/>
            <person name="Lykidis A."/>
            <person name="Zhao J.-S."/>
            <person name="Richardson P."/>
        </authorList>
    </citation>
    <scope>NUCLEOTIDE SEQUENCE [LARGE SCALE GENOMIC DNA]</scope>
    <source>
        <strain evidence="3">ATCC 51908 / MS32</strain>
    </source>
</reference>
<dbReference type="SUPFAM" id="SSF55486">
    <property type="entry name" value="Metalloproteases ('zincins'), catalytic domain"/>
    <property type="match status" value="1"/>
</dbReference>
<dbReference type="Gene3D" id="1.10.390.10">
    <property type="entry name" value="Neutral Protease Domain 2"/>
    <property type="match status" value="1"/>
</dbReference>
<dbReference type="InterPro" id="IPR042097">
    <property type="entry name" value="Aminopeptidase_N-like_N_sf"/>
</dbReference>
<dbReference type="eggNOG" id="COG0308">
    <property type="taxonomic scope" value="Bacteria"/>
</dbReference>
<dbReference type="SUPFAM" id="SSF63737">
    <property type="entry name" value="Leukotriene A4 hydrolase N-terminal domain"/>
    <property type="match status" value="1"/>
</dbReference>
<keyword evidence="3" id="KW-1185">Reference proteome</keyword>
<sequence length="871" mass="98830" precursor="true">MDLLRLSLSSLLSLALFFSVAISPKAETKRAIIESRVSELSYQVSLSLIDKPELHGVSKINFKLTESEQPLTLALSQAQVSSFIINGHKIYPNYDGEQFTLSPRLLESGSNTIEIHYRVALDSEKSGMSRVIDPLDQHIYLYSNFDEESVSQLLPIFNQGNKASFQFNITAPKSWTVITTQAETELISKGEFNLWQFPASPELLPYQLPLYAGPFQIWHNTTTELPLRLISRQSVKDTIDSELWFSSAHNALAKFTQQYGQPYPNNKFDLIIKPSSLTISSKIGVGSFNEQDLTPSDEDKFAQQSLTSQIDYQVSMQWLNKLNVVEQSEAGELARSSLRESLASYMAIQAQADAGEYSPIWHQFYLKQKQIAYEQDELYALSLAGKTPAMSPFKGAAILKQLEYQFTSRHFRQTLTDLLSSQSEHLTLADFINKLASSEKPLNSPQDKAQLQATAAHIKVDFSCADKRITSFTVLQSSASDMNKDLSNKLNTQRVTLGLYTKGRRQLHRNLDVAITYQGAKTQINRLIGVRCPDLVYPNDHDWGYVKVELDPKSMDTAKLELSTLEDPLLKSLLWQTLWESVLDGKLPLDQFLGAVFINLPQEQNPEVLAQVLELLIKSKTYLEQMQPMHLSYTRSALKGMAQMSLRKTMFYNQSPALQKQWFNAYIQLATNTQSLDHLQQLIEGSTHINGLTLTQAMRWSIVKQINRYDHIKAKKLLLAEQKNDSSQSGKLSFVAAQASRPEANIKRRWLTRIQSDERISPAIIEQVIPNLYPKEQAELSAMTAELRLTRLSELDSRKTPEFMDLYAKHLIPAQCSYRGIATLEKALKEYTNFSLTALQKRKLSQTSQEALLSAYLDEVRCVRIKERLLH</sequence>
<name>B1KFT9_SHEWM</name>
<evidence type="ECO:0000313" key="2">
    <source>
        <dbReference type="EMBL" id="ACA85255.1"/>
    </source>
</evidence>
<dbReference type="Proteomes" id="UP000002168">
    <property type="component" value="Chromosome"/>
</dbReference>
<keyword evidence="2" id="KW-0031">Aminopeptidase</keyword>
<keyword evidence="2" id="KW-0645">Protease</keyword>
<organism evidence="2 3">
    <name type="scientific">Shewanella woodyi (strain ATCC 51908 / MS32)</name>
    <dbReference type="NCBI Taxonomy" id="392500"/>
    <lineage>
        <taxon>Bacteria</taxon>
        <taxon>Pseudomonadati</taxon>
        <taxon>Pseudomonadota</taxon>
        <taxon>Gammaproteobacteria</taxon>
        <taxon>Alteromonadales</taxon>
        <taxon>Shewanellaceae</taxon>
        <taxon>Shewanella</taxon>
    </lineage>
</organism>
<gene>
    <name evidence="2" type="ordered locus">Swoo_0962</name>
</gene>
<dbReference type="AlphaFoldDB" id="B1KFT9"/>